<dbReference type="PANTHER" id="PTHR43004">
    <property type="entry name" value="TRK SYSTEM POTASSIUM UPTAKE PROTEIN"/>
    <property type="match status" value="1"/>
</dbReference>
<keyword evidence="2" id="KW-0285">Flavoprotein</keyword>
<dbReference type="InterPro" id="IPR002938">
    <property type="entry name" value="FAD-bd"/>
</dbReference>
<evidence type="ECO:0000313" key="8">
    <source>
        <dbReference type="Proteomes" id="UP001172681"/>
    </source>
</evidence>
<dbReference type="InterPro" id="IPR036188">
    <property type="entry name" value="FAD/NAD-bd_sf"/>
</dbReference>
<dbReference type="EMBL" id="JAPDRN010000081">
    <property type="protein sequence ID" value="KAJ9626690.1"/>
    <property type="molecule type" value="Genomic_DNA"/>
</dbReference>
<feature type="region of interest" description="Disordered" evidence="5">
    <location>
        <begin position="1"/>
        <end position="22"/>
    </location>
</feature>
<dbReference type="Pfam" id="PF01494">
    <property type="entry name" value="FAD_binding_3"/>
    <property type="match status" value="1"/>
</dbReference>
<dbReference type="PANTHER" id="PTHR43004:SF19">
    <property type="entry name" value="BINDING MONOOXYGENASE, PUTATIVE (JCVI)-RELATED"/>
    <property type="match status" value="1"/>
</dbReference>
<protein>
    <recommendedName>
        <fullName evidence="6">FAD-binding domain-containing protein</fullName>
    </recommendedName>
</protein>
<evidence type="ECO:0000256" key="4">
    <source>
        <dbReference type="ARBA" id="ARBA00023002"/>
    </source>
</evidence>
<dbReference type="Proteomes" id="UP001172681">
    <property type="component" value="Unassembled WGS sequence"/>
</dbReference>
<evidence type="ECO:0000256" key="3">
    <source>
        <dbReference type="ARBA" id="ARBA00022827"/>
    </source>
</evidence>
<dbReference type="Gene3D" id="3.30.9.10">
    <property type="entry name" value="D-Amino Acid Oxidase, subunit A, domain 2"/>
    <property type="match status" value="1"/>
</dbReference>
<evidence type="ECO:0000313" key="7">
    <source>
        <dbReference type="EMBL" id="KAJ9626690.1"/>
    </source>
</evidence>
<name>A0AA38XX32_9EURO</name>
<keyword evidence="4" id="KW-0560">Oxidoreductase</keyword>
<comment type="cofactor">
    <cofactor evidence="1">
        <name>FAD</name>
        <dbReference type="ChEBI" id="CHEBI:57692"/>
    </cofactor>
</comment>
<dbReference type="PRINTS" id="PR00420">
    <property type="entry name" value="RNGMNOXGNASE"/>
</dbReference>
<keyword evidence="8" id="KW-1185">Reference proteome</keyword>
<dbReference type="GO" id="GO:0016709">
    <property type="term" value="F:oxidoreductase activity, acting on paired donors, with incorporation or reduction of molecular oxygen, NAD(P)H as one donor, and incorporation of one atom of oxygen"/>
    <property type="evidence" value="ECO:0007669"/>
    <property type="project" value="UniProtKB-ARBA"/>
</dbReference>
<gene>
    <name evidence="7" type="ORF">H2204_009960</name>
</gene>
<dbReference type="GO" id="GO:0071949">
    <property type="term" value="F:FAD binding"/>
    <property type="evidence" value="ECO:0007669"/>
    <property type="project" value="InterPro"/>
</dbReference>
<comment type="caution">
    <text evidence="7">The sequence shown here is derived from an EMBL/GenBank/DDBJ whole genome shotgun (WGS) entry which is preliminary data.</text>
</comment>
<dbReference type="AlphaFoldDB" id="A0AA38XX32"/>
<sequence>MATQANVAGRGADGTPDSESDAKSSTVLIVGAGVVGCVTAIKLAQAKIDCTIIEKLNETSIAPRACGYFGAAQIFLNEIGMYKHIREKGFMTRGISWRGLPKDDGTGTFKQYGDLVAAQWLCDPNDYELPVGTGMLGLPQGSLNRLLVEKALETGYVHVDYGMKLSSVMENSKSTGVTALVEDVNTQSEIKYHARYCVGADGAHSALRRSLNIPFGGHTWPERILTTNVMIPNVVDPVYHSFFYMVDKFWGLASPLEEAILGKTTLWRYNFAVPADDTRSDEELLSDETILDLYETRMPGPRPLQVKIEARVLYKIHQRLVPTMRKGHCLLAGDAAHVCNPMGALGLNTGILDADALAEALIMVLKEDCSDKVLDLYSDERRQVFAFFVDPMSTQNKLRIQSNPPEVAPEQDSYFRLLNSNPTEEQMKELMKPYFETWRTAIRKVAKAAGL</sequence>
<evidence type="ECO:0000256" key="1">
    <source>
        <dbReference type="ARBA" id="ARBA00001974"/>
    </source>
</evidence>
<evidence type="ECO:0000256" key="5">
    <source>
        <dbReference type="SAM" id="MobiDB-lite"/>
    </source>
</evidence>
<keyword evidence="3" id="KW-0274">FAD</keyword>
<proteinExistence type="predicted"/>
<accession>A0AA38XX32</accession>
<dbReference type="InterPro" id="IPR050641">
    <property type="entry name" value="RIFMO-like"/>
</dbReference>
<evidence type="ECO:0000256" key="2">
    <source>
        <dbReference type="ARBA" id="ARBA00022630"/>
    </source>
</evidence>
<dbReference type="SUPFAM" id="SSF51905">
    <property type="entry name" value="FAD/NAD(P)-binding domain"/>
    <property type="match status" value="1"/>
</dbReference>
<organism evidence="7 8">
    <name type="scientific">Knufia peltigerae</name>
    <dbReference type="NCBI Taxonomy" id="1002370"/>
    <lineage>
        <taxon>Eukaryota</taxon>
        <taxon>Fungi</taxon>
        <taxon>Dikarya</taxon>
        <taxon>Ascomycota</taxon>
        <taxon>Pezizomycotina</taxon>
        <taxon>Eurotiomycetes</taxon>
        <taxon>Chaetothyriomycetidae</taxon>
        <taxon>Chaetothyriales</taxon>
        <taxon>Trichomeriaceae</taxon>
        <taxon>Knufia</taxon>
    </lineage>
</organism>
<reference evidence="7" key="1">
    <citation type="submission" date="2022-10" db="EMBL/GenBank/DDBJ databases">
        <title>Culturing micro-colonial fungi from biological soil crusts in the Mojave desert and describing Neophaeococcomyces mojavensis, and introducing the new genera and species Taxawa tesnikishii.</title>
        <authorList>
            <person name="Kurbessoian T."/>
            <person name="Stajich J.E."/>
        </authorList>
    </citation>
    <scope>NUCLEOTIDE SEQUENCE</scope>
    <source>
        <strain evidence="7">TK_35</strain>
    </source>
</reference>
<evidence type="ECO:0000259" key="6">
    <source>
        <dbReference type="Pfam" id="PF01494"/>
    </source>
</evidence>
<feature type="domain" description="FAD-binding" evidence="6">
    <location>
        <begin position="26"/>
        <end position="386"/>
    </location>
</feature>
<dbReference type="Gene3D" id="3.50.50.60">
    <property type="entry name" value="FAD/NAD(P)-binding domain"/>
    <property type="match status" value="1"/>
</dbReference>